<evidence type="ECO:0000313" key="3">
    <source>
        <dbReference type="Proteomes" id="UP001595925"/>
    </source>
</evidence>
<evidence type="ECO:0000313" key="2">
    <source>
        <dbReference type="EMBL" id="MFC4986881.1"/>
    </source>
</evidence>
<keyword evidence="3" id="KW-1185">Reference proteome</keyword>
<organism evidence="2 3">
    <name type="scientific">Saliphagus infecundisoli</name>
    <dbReference type="NCBI Taxonomy" id="1849069"/>
    <lineage>
        <taxon>Archaea</taxon>
        <taxon>Methanobacteriati</taxon>
        <taxon>Methanobacteriota</taxon>
        <taxon>Stenosarchaea group</taxon>
        <taxon>Halobacteria</taxon>
        <taxon>Halobacteriales</taxon>
        <taxon>Natrialbaceae</taxon>
        <taxon>Saliphagus</taxon>
    </lineage>
</organism>
<dbReference type="RefSeq" id="WP_224829143.1">
    <property type="nucleotide sequence ID" value="NZ_JAIVEF010000015.1"/>
</dbReference>
<feature type="region of interest" description="Disordered" evidence="1">
    <location>
        <begin position="1"/>
        <end position="21"/>
    </location>
</feature>
<sequence length="105" mass="11801">MSDSNARDRLDAKHDGDRQQRLEAVKRWADYIDSVPPEVWGPQQNAVVDDQLDAAQQARTSASHQQHVKRVAQELSQSRTVESASESSDDDDRIDDPRDESTTSP</sequence>
<dbReference type="Pfam" id="PF26477">
    <property type="entry name" value="DUF8150"/>
    <property type="match status" value="1"/>
</dbReference>
<name>A0ABD5QAT2_9EURY</name>
<dbReference type="Proteomes" id="UP001595925">
    <property type="component" value="Unassembled WGS sequence"/>
</dbReference>
<feature type="compositionally biased region" description="Basic and acidic residues" evidence="1">
    <location>
        <begin position="95"/>
        <end position="105"/>
    </location>
</feature>
<protein>
    <submittedName>
        <fullName evidence="2">Uncharacterized protein</fullName>
    </submittedName>
</protein>
<gene>
    <name evidence="2" type="ORF">ACFPFO_03660</name>
</gene>
<proteinExistence type="predicted"/>
<dbReference type="AlphaFoldDB" id="A0ABD5QAT2"/>
<dbReference type="EMBL" id="JBHSJG010000012">
    <property type="protein sequence ID" value="MFC4986881.1"/>
    <property type="molecule type" value="Genomic_DNA"/>
</dbReference>
<comment type="caution">
    <text evidence="2">The sequence shown here is derived from an EMBL/GenBank/DDBJ whole genome shotgun (WGS) entry which is preliminary data.</text>
</comment>
<reference evidence="2 3" key="1">
    <citation type="journal article" date="2019" name="Int. J. Syst. Evol. Microbiol.">
        <title>The Global Catalogue of Microorganisms (GCM) 10K type strain sequencing project: providing services to taxonomists for standard genome sequencing and annotation.</title>
        <authorList>
            <consortium name="The Broad Institute Genomics Platform"/>
            <consortium name="The Broad Institute Genome Sequencing Center for Infectious Disease"/>
            <person name="Wu L."/>
            <person name="Ma J."/>
        </authorList>
    </citation>
    <scope>NUCLEOTIDE SEQUENCE [LARGE SCALE GENOMIC DNA]</scope>
    <source>
        <strain evidence="2 3">CGMCC 1.15824</strain>
    </source>
</reference>
<feature type="region of interest" description="Disordered" evidence="1">
    <location>
        <begin position="54"/>
        <end position="105"/>
    </location>
</feature>
<evidence type="ECO:0000256" key="1">
    <source>
        <dbReference type="SAM" id="MobiDB-lite"/>
    </source>
</evidence>
<dbReference type="InterPro" id="IPR058463">
    <property type="entry name" value="DUF8150"/>
</dbReference>
<accession>A0ABD5QAT2</accession>